<dbReference type="GO" id="GO:0032259">
    <property type="term" value="P:methylation"/>
    <property type="evidence" value="ECO:0007669"/>
    <property type="project" value="UniProtKB-KW"/>
</dbReference>
<dbReference type="EMBL" id="CP049266">
    <property type="protein sequence ID" value="QPH91218.1"/>
    <property type="molecule type" value="Genomic_DNA"/>
</dbReference>
<evidence type="ECO:0000313" key="3">
    <source>
        <dbReference type="Proteomes" id="UP000594404"/>
    </source>
</evidence>
<reference evidence="2 3" key="1">
    <citation type="journal article" date="2018" name="Emerg. Microbes Infect.">
        <title>Genomic analysis of oral Campylobacter concisus strains identified a potential bacterial molecular marker associated with active Crohn's disease.</title>
        <authorList>
            <person name="Liu F."/>
            <person name="Ma R."/>
            <person name="Tay C.Y.A."/>
            <person name="Octavia S."/>
            <person name="Lan R."/>
            <person name="Chung H.K.L."/>
            <person name="Riordan S.M."/>
            <person name="Grimm M.C."/>
            <person name="Leong R.W."/>
            <person name="Tanaka M.M."/>
            <person name="Connor S."/>
            <person name="Zhang L."/>
        </authorList>
    </citation>
    <scope>NUCLEOTIDE SEQUENCE [LARGE SCALE GENOMIC DNA]</scope>
    <source>
        <strain evidence="2 3">P1CDO3</strain>
    </source>
</reference>
<gene>
    <name evidence="2" type="ORF">CVT01_01295</name>
</gene>
<evidence type="ECO:0000256" key="1">
    <source>
        <dbReference type="ARBA" id="ARBA00023002"/>
    </source>
</evidence>
<organism evidence="2 3">
    <name type="scientific">Campylobacter concisus</name>
    <dbReference type="NCBI Taxonomy" id="199"/>
    <lineage>
        <taxon>Bacteria</taxon>
        <taxon>Pseudomonadati</taxon>
        <taxon>Campylobacterota</taxon>
        <taxon>Epsilonproteobacteria</taxon>
        <taxon>Campylobacterales</taxon>
        <taxon>Campylobacteraceae</taxon>
        <taxon>Campylobacter</taxon>
    </lineage>
</organism>
<sequence>MNEILDICKRAKAACGELLRLDSRAKFEILNAVADELLAQKEAIKAANAKDLANGEKSGLSLALLDRLRLTDARIEAMAKGVREVAGFAEVVGENLGGWSHPNGMQISRIRVPLGVLGIISPFLIFCSGKQDRKAVVKARSV</sequence>
<dbReference type="PANTHER" id="PTHR11063:SF8">
    <property type="entry name" value="DELTA-1-PYRROLINE-5-CARBOXYLATE SYNTHASE"/>
    <property type="match status" value="1"/>
</dbReference>
<dbReference type="GO" id="GO:0004350">
    <property type="term" value="F:glutamate-5-semialdehyde dehydrogenase activity"/>
    <property type="evidence" value="ECO:0007669"/>
    <property type="project" value="TreeGrafter"/>
</dbReference>
<name>A0A7S9RGF9_9BACT</name>
<protein>
    <submittedName>
        <fullName evidence="2">Protein-L-isoaspartate O-methyltransferase</fullName>
    </submittedName>
</protein>
<keyword evidence="1" id="KW-0560">Oxidoreductase</keyword>
<dbReference type="Gene3D" id="3.40.605.10">
    <property type="entry name" value="Aldehyde Dehydrogenase, Chain A, domain 1"/>
    <property type="match status" value="1"/>
</dbReference>
<dbReference type="AlphaFoldDB" id="A0A7S9RGF9"/>
<dbReference type="SUPFAM" id="SSF53720">
    <property type="entry name" value="ALDH-like"/>
    <property type="match status" value="1"/>
</dbReference>
<evidence type="ECO:0000313" key="2">
    <source>
        <dbReference type="EMBL" id="QPH91218.1"/>
    </source>
</evidence>
<keyword evidence="2" id="KW-0489">Methyltransferase</keyword>
<accession>A0A7S9RGF9</accession>
<dbReference type="PANTHER" id="PTHR11063">
    <property type="entry name" value="GLUTAMATE SEMIALDEHYDE DEHYDROGENASE"/>
    <property type="match status" value="1"/>
</dbReference>
<dbReference type="InterPro" id="IPR016162">
    <property type="entry name" value="Ald_DH_N"/>
</dbReference>
<dbReference type="GO" id="GO:0008168">
    <property type="term" value="F:methyltransferase activity"/>
    <property type="evidence" value="ECO:0007669"/>
    <property type="project" value="UniProtKB-KW"/>
</dbReference>
<dbReference type="Proteomes" id="UP000594404">
    <property type="component" value="Chromosome"/>
</dbReference>
<proteinExistence type="predicted"/>
<keyword evidence="2" id="KW-0808">Transferase</keyword>
<dbReference type="InterPro" id="IPR016161">
    <property type="entry name" value="Ald_DH/histidinol_DH"/>
</dbReference>